<evidence type="ECO:0000256" key="1">
    <source>
        <dbReference type="SAM" id="MobiDB-lite"/>
    </source>
</evidence>
<keyword evidence="3" id="KW-1185">Reference proteome</keyword>
<dbReference type="RefSeq" id="WP_218474926.1">
    <property type="nucleotide sequence ID" value="NZ_BAABJN010000001.1"/>
</dbReference>
<dbReference type="Proteomes" id="UP000694257">
    <property type="component" value="Chromosome"/>
</dbReference>
<accession>A0ABX8RZZ2</accession>
<feature type="compositionally biased region" description="Low complexity" evidence="1">
    <location>
        <begin position="135"/>
        <end position="155"/>
    </location>
</feature>
<name>A0ABX8RZZ2_NOCIO</name>
<evidence type="ECO:0000313" key="2">
    <source>
        <dbReference type="EMBL" id="QXN93136.1"/>
    </source>
</evidence>
<feature type="region of interest" description="Disordered" evidence="1">
    <location>
        <begin position="130"/>
        <end position="155"/>
    </location>
</feature>
<dbReference type="PANTHER" id="PTHR38460:SF1">
    <property type="entry name" value="TAUTOMERASE YOLI-RELATED"/>
    <property type="match status" value="1"/>
</dbReference>
<evidence type="ECO:0000313" key="3">
    <source>
        <dbReference type="Proteomes" id="UP000694257"/>
    </source>
</evidence>
<dbReference type="Pfam" id="PF14552">
    <property type="entry name" value="Tautomerase_2"/>
    <property type="match status" value="1"/>
</dbReference>
<dbReference type="EMBL" id="CP078145">
    <property type="protein sequence ID" value="QXN93136.1"/>
    <property type="molecule type" value="Genomic_DNA"/>
</dbReference>
<gene>
    <name evidence="2" type="ORF">KV110_08535</name>
</gene>
<sequence length="155" mass="16874">MPLVRIALHRRPGDFARRVGECVHAAMIDILHIPEGDRFQVITQHGHGDIVYDPAFLGIDRSDGIVIIQITLAAGRDRTVKSALYARIAGRLSSELGVRREDVFINLLEVPPENFSFGNGEAQFADRLPPHLRSSDASRSSPPAAPTATSTVADV</sequence>
<proteinExistence type="predicted"/>
<reference evidence="2 3" key="1">
    <citation type="submission" date="2021-07" db="EMBL/GenBank/DDBJ databases">
        <title>Whole Genome Sequence of Nocardia Iowensis.</title>
        <authorList>
            <person name="Lamm A."/>
            <person name="Collins-Fairclough A.M."/>
            <person name="Bunk B."/>
            <person name="Sproer C."/>
        </authorList>
    </citation>
    <scope>NUCLEOTIDE SEQUENCE [LARGE SCALE GENOMIC DNA]</scope>
    <source>
        <strain evidence="2 3">NRRL 5646</strain>
    </source>
</reference>
<organism evidence="2 3">
    <name type="scientific">Nocardia iowensis</name>
    <dbReference type="NCBI Taxonomy" id="204891"/>
    <lineage>
        <taxon>Bacteria</taxon>
        <taxon>Bacillati</taxon>
        <taxon>Actinomycetota</taxon>
        <taxon>Actinomycetes</taxon>
        <taxon>Mycobacteriales</taxon>
        <taxon>Nocardiaceae</taxon>
        <taxon>Nocardia</taxon>
    </lineage>
</organism>
<dbReference type="PANTHER" id="PTHR38460">
    <property type="entry name" value="TAUTOMERASE YOLI-RELATED"/>
    <property type="match status" value="1"/>
</dbReference>
<protein>
    <submittedName>
        <fullName evidence="2">Tautomerase family protein</fullName>
    </submittedName>
</protein>
<dbReference type="InterPro" id="IPR037479">
    <property type="entry name" value="Tauto_MSAD"/>
</dbReference>